<sequence>MIKKTLLGIFVVTNIYLWFGIKEDPEFFSYGPFFKMHPCPKFFFSSPVGMGDIDLKRLSQDEIYEEFMFQQYFNKNGIQDQGFSLFPCVMDSKTKLNWVSWENHQ</sequence>
<evidence type="ECO:0000313" key="1">
    <source>
        <dbReference type="EMBL" id="SHO54421.1"/>
    </source>
</evidence>
<evidence type="ECO:0000313" key="2">
    <source>
        <dbReference type="Proteomes" id="UP000184600"/>
    </source>
</evidence>
<reference evidence="2" key="1">
    <citation type="submission" date="2016-12" db="EMBL/GenBank/DDBJ databases">
        <authorList>
            <person name="Rodrigo-Torres L."/>
            <person name="Arahal R.D."/>
            <person name="Lucena T."/>
        </authorList>
    </citation>
    <scope>NUCLEOTIDE SEQUENCE [LARGE SCALE GENOMIC DNA]</scope>
</reference>
<protein>
    <submittedName>
        <fullName evidence="1">Uncharacterized protein</fullName>
    </submittedName>
</protein>
<dbReference type="EMBL" id="FRFG01000003">
    <property type="protein sequence ID" value="SHO54421.1"/>
    <property type="molecule type" value="Genomic_DNA"/>
</dbReference>
<accession>A0A1M7YP67</accession>
<organism evidence="1 2">
    <name type="scientific">Vibrio quintilis</name>
    <dbReference type="NCBI Taxonomy" id="1117707"/>
    <lineage>
        <taxon>Bacteria</taxon>
        <taxon>Pseudomonadati</taxon>
        <taxon>Pseudomonadota</taxon>
        <taxon>Gammaproteobacteria</taxon>
        <taxon>Vibrionales</taxon>
        <taxon>Vibrionaceae</taxon>
        <taxon>Vibrio</taxon>
    </lineage>
</organism>
<name>A0A1M7YP67_9VIBR</name>
<dbReference type="OrthoDB" id="1366541at2"/>
<dbReference type="Proteomes" id="UP000184600">
    <property type="component" value="Unassembled WGS sequence"/>
</dbReference>
<gene>
    <name evidence="1" type="ORF">VQ7734_00135</name>
</gene>
<dbReference type="AlphaFoldDB" id="A0A1M7YP67"/>
<dbReference type="STRING" id="1117707.VQ7734_00135"/>
<proteinExistence type="predicted"/>
<dbReference type="RefSeq" id="WP_073579332.1">
    <property type="nucleotide sequence ID" value="NZ_AP024898.1"/>
</dbReference>
<keyword evidence="2" id="KW-1185">Reference proteome</keyword>